<dbReference type="Proteomes" id="UP000580043">
    <property type="component" value="Unassembled WGS sequence"/>
</dbReference>
<comment type="caution">
    <text evidence="7">The sequence shown here is derived from an EMBL/GenBank/DDBJ whole genome shotgun (WGS) entry which is preliminary data.</text>
</comment>
<dbReference type="PIRSF" id="PIRSF003085">
    <property type="entry name" value="CMAS"/>
    <property type="match status" value="1"/>
</dbReference>
<dbReference type="GO" id="GO:0008610">
    <property type="term" value="P:lipid biosynthetic process"/>
    <property type="evidence" value="ECO:0007669"/>
    <property type="project" value="InterPro"/>
</dbReference>
<evidence type="ECO:0000256" key="2">
    <source>
        <dbReference type="ARBA" id="ARBA00022603"/>
    </source>
</evidence>
<dbReference type="InterPro" id="IPR003333">
    <property type="entry name" value="CMAS"/>
</dbReference>
<comment type="similarity">
    <text evidence="1">Belongs to the CFA/CMAS family.</text>
</comment>
<keyword evidence="5" id="KW-0443">Lipid metabolism</keyword>
<keyword evidence="3 7" id="KW-0808">Transferase</keyword>
<sequence>MNQLDQPFVGSAAGQAARLRRGTRLVLGLLDSIEGGAIDVHLPGGLIRRVGHGPGGLHLQVGDEALFDEVLAKGDIGFAESWMAGDWHTNDLAALLTLLARNRDRVQSAIHGRAWRLIGHRLTHLLRANTRAGSRRNISAHYDLGNPFYRLWLDPTMTYSSALGVTAGEPLEAAQQRKYRRILEQLGARPGQLILEIGCGWGGFAEMATTEFGCRVLGLTLSTEQLAWARARAERGGWADRADFELCDYRDVRGSYDHIVSIEMLEAVGERFWPTYFAQLHDRLKPGGHALIQTITIADSLFASYRKGTDFIQRYIFPGGMLPSPLVLRYHAVQAGLAVTSDLAFGEDYANTLVRWHQAFEAELPQVRALGYDERFVRLWRFYLAYCEAGFRAGSVDVHQFRLSHA</sequence>
<evidence type="ECO:0000256" key="1">
    <source>
        <dbReference type="ARBA" id="ARBA00010815"/>
    </source>
</evidence>
<dbReference type="AlphaFoldDB" id="A0A848GAC1"/>
<dbReference type="InterPro" id="IPR029063">
    <property type="entry name" value="SAM-dependent_MTases_sf"/>
</dbReference>
<dbReference type="CDD" id="cd02440">
    <property type="entry name" value="AdoMet_MTases"/>
    <property type="match status" value="1"/>
</dbReference>
<evidence type="ECO:0000313" key="8">
    <source>
        <dbReference type="Proteomes" id="UP000580043"/>
    </source>
</evidence>
<dbReference type="PANTHER" id="PTHR43667:SF2">
    <property type="entry name" value="FATTY ACID C-METHYL TRANSFERASE"/>
    <property type="match status" value="1"/>
</dbReference>
<evidence type="ECO:0000313" key="7">
    <source>
        <dbReference type="EMBL" id="NML28459.1"/>
    </source>
</evidence>
<dbReference type="Gene3D" id="3.40.50.150">
    <property type="entry name" value="Vaccinia Virus protein VP39"/>
    <property type="match status" value="1"/>
</dbReference>
<gene>
    <name evidence="7" type="ORF">HHL15_22095</name>
</gene>
<name>A0A848GAC1_9RHOO</name>
<accession>A0A848GAC1</accession>
<organism evidence="7 8">
    <name type="scientific">Zoogloea dura</name>
    <dbReference type="NCBI Taxonomy" id="2728840"/>
    <lineage>
        <taxon>Bacteria</taxon>
        <taxon>Pseudomonadati</taxon>
        <taxon>Pseudomonadota</taxon>
        <taxon>Betaproteobacteria</taxon>
        <taxon>Rhodocyclales</taxon>
        <taxon>Zoogloeaceae</taxon>
        <taxon>Zoogloea</taxon>
    </lineage>
</organism>
<dbReference type="GO" id="GO:0008168">
    <property type="term" value="F:methyltransferase activity"/>
    <property type="evidence" value="ECO:0007669"/>
    <property type="project" value="UniProtKB-KW"/>
</dbReference>
<proteinExistence type="inferred from homology"/>
<dbReference type="EMBL" id="JABBGA010000027">
    <property type="protein sequence ID" value="NML28459.1"/>
    <property type="molecule type" value="Genomic_DNA"/>
</dbReference>
<evidence type="ECO:0000256" key="3">
    <source>
        <dbReference type="ARBA" id="ARBA00022679"/>
    </source>
</evidence>
<dbReference type="Pfam" id="PF02353">
    <property type="entry name" value="CMAS"/>
    <property type="match status" value="1"/>
</dbReference>
<dbReference type="SUPFAM" id="SSF53335">
    <property type="entry name" value="S-adenosyl-L-methionine-dependent methyltransferases"/>
    <property type="match status" value="1"/>
</dbReference>
<keyword evidence="2 7" id="KW-0489">Methyltransferase</keyword>
<keyword evidence="8" id="KW-1185">Reference proteome</keyword>
<dbReference type="InterPro" id="IPR050723">
    <property type="entry name" value="CFA/CMAS"/>
</dbReference>
<feature type="active site" evidence="6">
    <location>
        <position position="387"/>
    </location>
</feature>
<keyword evidence="4" id="KW-0949">S-adenosyl-L-methionine</keyword>
<evidence type="ECO:0000256" key="4">
    <source>
        <dbReference type="ARBA" id="ARBA00022691"/>
    </source>
</evidence>
<dbReference type="RefSeq" id="WP_169147984.1">
    <property type="nucleotide sequence ID" value="NZ_JABBGA010000027.1"/>
</dbReference>
<dbReference type="PANTHER" id="PTHR43667">
    <property type="entry name" value="CYCLOPROPANE-FATTY-ACYL-PHOSPHOLIPID SYNTHASE"/>
    <property type="match status" value="1"/>
</dbReference>
<evidence type="ECO:0000256" key="6">
    <source>
        <dbReference type="PIRSR" id="PIRSR003085-1"/>
    </source>
</evidence>
<dbReference type="GO" id="GO:0032259">
    <property type="term" value="P:methylation"/>
    <property type="evidence" value="ECO:0007669"/>
    <property type="project" value="UniProtKB-KW"/>
</dbReference>
<protein>
    <submittedName>
        <fullName evidence="7">Class I SAM-dependent methyltransferase</fullName>
    </submittedName>
</protein>
<reference evidence="7 8" key="1">
    <citation type="submission" date="2020-04" db="EMBL/GenBank/DDBJ databases">
        <title>Zoogloea sp. G-4-1-14 isolated from soil.</title>
        <authorList>
            <person name="Dahal R.H."/>
        </authorList>
    </citation>
    <scope>NUCLEOTIDE SEQUENCE [LARGE SCALE GENOMIC DNA]</scope>
    <source>
        <strain evidence="7 8">G-4-1-14</strain>
    </source>
</reference>
<evidence type="ECO:0000256" key="5">
    <source>
        <dbReference type="ARBA" id="ARBA00023098"/>
    </source>
</evidence>